<keyword evidence="2" id="KW-1185">Reference proteome</keyword>
<gene>
    <name evidence="1" type="ORF">BDM02DRAFT_3113357</name>
</gene>
<evidence type="ECO:0000313" key="2">
    <source>
        <dbReference type="Proteomes" id="UP000886501"/>
    </source>
</evidence>
<accession>A0ACB6ZJI3</accession>
<sequence length="78" mass="8833">MDVTTDGIRYALSVRDLLWVSFPYTTGALYLAFEHYILDPVGTEFALLVTVSGYWTFRLANGEKKTFRTVVIPKARAV</sequence>
<protein>
    <submittedName>
        <fullName evidence="1">Sterol C-14 reductase</fullName>
    </submittedName>
</protein>
<organism evidence="1 2">
    <name type="scientific">Thelephora ganbajun</name>
    <name type="common">Ganba fungus</name>
    <dbReference type="NCBI Taxonomy" id="370292"/>
    <lineage>
        <taxon>Eukaryota</taxon>
        <taxon>Fungi</taxon>
        <taxon>Dikarya</taxon>
        <taxon>Basidiomycota</taxon>
        <taxon>Agaricomycotina</taxon>
        <taxon>Agaricomycetes</taxon>
        <taxon>Thelephorales</taxon>
        <taxon>Thelephoraceae</taxon>
        <taxon>Thelephora</taxon>
    </lineage>
</organism>
<dbReference type="Proteomes" id="UP000886501">
    <property type="component" value="Unassembled WGS sequence"/>
</dbReference>
<proteinExistence type="predicted"/>
<evidence type="ECO:0000313" key="1">
    <source>
        <dbReference type="EMBL" id="KAF9649717.1"/>
    </source>
</evidence>
<dbReference type="EMBL" id="MU117994">
    <property type="protein sequence ID" value="KAF9649717.1"/>
    <property type="molecule type" value="Genomic_DNA"/>
</dbReference>
<reference evidence="1" key="2">
    <citation type="journal article" date="2020" name="Nat. Commun.">
        <title>Large-scale genome sequencing of mycorrhizal fungi provides insights into the early evolution of symbiotic traits.</title>
        <authorList>
            <person name="Miyauchi S."/>
            <person name="Kiss E."/>
            <person name="Kuo A."/>
            <person name="Drula E."/>
            <person name="Kohler A."/>
            <person name="Sanchez-Garcia M."/>
            <person name="Morin E."/>
            <person name="Andreopoulos B."/>
            <person name="Barry K.W."/>
            <person name="Bonito G."/>
            <person name="Buee M."/>
            <person name="Carver A."/>
            <person name="Chen C."/>
            <person name="Cichocki N."/>
            <person name="Clum A."/>
            <person name="Culley D."/>
            <person name="Crous P.W."/>
            <person name="Fauchery L."/>
            <person name="Girlanda M."/>
            <person name="Hayes R.D."/>
            <person name="Keri Z."/>
            <person name="LaButti K."/>
            <person name="Lipzen A."/>
            <person name="Lombard V."/>
            <person name="Magnuson J."/>
            <person name="Maillard F."/>
            <person name="Murat C."/>
            <person name="Nolan M."/>
            <person name="Ohm R.A."/>
            <person name="Pangilinan J."/>
            <person name="Pereira M.F."/>
            <person name="Perotto S."/>
            <person name="Peter M."/>
            <person name="Pfister S."/>
            <person name="Riley R."/>
            <person name="Sitrit Y."/>
            <person name="Stielow J.B."/>
            <person name="Szollosi G."/>
            <person name="Zifcakova L."/>
            <person name="Stursova M."/>
            <person name="Spatafora J.W."/>
            <person name="Tedersoo L."/>
            <person name="Vaario L.M."/>
            <person name="Yamada A."/>
            <person name="Yan M."/>
            <person name="Wang P."/>
            <person name="Xu J."/>
            <person name="Bruns T."/>
            <person name="Baldrian P."/>
            <person name="Vilgalys R."/>
            <person name="Dunand C."/>
            <person name="Henrissat B."/>
            <person name="Grigoriev I.V."/>
            <person name="Hibbett D."/>
            <person name="Nagy L.G."/>
            <person name="Martin F.M."/>
        </authorList>
    </citation>
    <scope>NUCLEOTIDE SEQUENCE</scope>
    <source>
        <strain evidence="1">P2</strain>
    </source>
</reference>
<name>A0ACB6ZJI3_THEGA</name>
<reference evidence="1" key="1">
    <citation type="submission" date="2019-10" db="EMBL/GenBank/DDBJ databases">
        <authorList>
            <consortium name="DOE Joint Genome Institute"/>
            <person name="Kuo A."/>
            <person name="Miyauchi S."/>
            <person name="Kiss E."/>
            <person name="Drula E."/>
            <person name="Kohler A."/>
            <person name="Sanchez-Garcia M."/>
            <person name="Andreopoulos B."/>
            <person name="Barry K.W."/>
            <person name="Bonito G."/>
            <person name="Buee M."/>
            <person name="Carver A."/>
            <person name="Chen C."/>
            <person name="Cichocki N."/>
            <person name="Clum A."/>
            <person name="Culley D."/>
            <person name="Crous P.W."/>
            <person name="Fauchery L."/>
            <person name="Girlanda M."/>
            <person name="Hayes R."/>
            <person name="Keri Z."/>
            <person name="Labutti K."/>
            <person name="Lipzen A."/>
            <person name="Lombard V."/>
            <person name="Magnuson J."/>
            <person name="Maillard F."/>
            <person name="Morin E."/>
            <person name="Murat C."/>
            <person name="Nolan M."/>
            <person name="Ohm R."/>
            <person name="Pangilinan J."/>
            <person name="Pereira M."/>
            <person name="Perotto S."/>
            <person name="Peter M."/>
            <person name="Riley R."/>
            <person name="Sitrit Y."/>
            <person name="Stielow B."/>
            <person name="Szollosi G."/>
            <person name="Zifcakova L."/>
            <person name="Stursova M."/>
            <person name="Spatafora J.W."/>
            <person name="Tedersoo L."/>
            <person name="Vaario L.-M."/>
            <person name="Yamada A."/>
            <person name="Yan M."/>
            <person name="Wang P."/>
            <person name="Xu J."/>
            <person name="Bruns T."/>
            <person name="Baldrian P."/>
            <person name="Vilgalys R."/>
            <person name="Henrissat B."/>
            <person name="Grigoriev I.V."/>
            <person name="Hibbett D."/>
            <person name="Nagy L.G."/>
            <person name="Martin F.M."/>
        </authorList>
    </citation>
    <scope>NUCLEOTIDE SEQUENCE</scope>
    <source>
        <strain evidence="1">P2</strain>
    </source>
</reference>
<comment type="caution">
    <text evidence="1">The sequence shown here is derived from an EMBL/GenBank/DDBJ whole genome shotgun (WGS) entry which is preliminary data.</text>
</comment>